<keyword evidence="2" id="KW-1133">Transmembrane helix</keyword>
<evidence type="ECO:0000313" key="4">
    <source>
        <dbReference type="Proteomes" id="UP001558474"/>
    </source>
</evidence>
<dbReference type="EMBL" id="JBDLOU010000073">
    <property type="protein sequence ID" value="MEX3741639.1"/>
    <property type="molecule type" value="Genomic_DNA"/>
</dbReference>
<gene>
    <name evidence="3" type="ORF">ABFW12_25750</name>
</gene>
<reference evidence="3 4" key="1">
    <citation type="submission" date="2024-04" db="EMBL/GenBank/DDBJ databases">
        <title>Genomic Markers of Mycobacteria.</title>
        <authorList>
            <person name="Soliman M.S."/>
            <person name="Elkholy A."/>
            <person name="Soliman N.S."/>
            <person name="Abbas A."/>
            <person name="Khayrat S."/>
            <person name="Shawky S."/>
        </authorList>
    </citation>
    <scope>NUCLEOTIDE SEQUENCE [LARGE SCALE GENOMIC DNA]</scope>
    <source>
        <strain evidence="3 4">Egy-CU-AM5</strain>
    </source>
</reference>
<feature type="transmembrane region" description="Helical" evidence="2">
    <location>
        <begin position="21"/>
        <end position="38"/>
    </location>
</feature>
<accession>A0ABV3VPH3</accession>
<keyword evidence="2" id="KW-0472">Membrane</keyword>
<protein>
    <submittedName>
        <fullName evidence="3">Uncharacterized protein</fullName>
    </submittedName>
</protein>
<feature type="region of interest" description="Disordered" evidence="1">
    <location>
        <begin position="71"/>
        <end position="102"/>
    </location>
</feature>
<dbReference type="Proteomes" id="UP001558474">
    <property type="component" value="Unassembled WGS sequence"/>
</dbReference>
<keyword evidence="4" id="KW-1185">Reference proteome</keyword>
<evidence type="ECO:0000313" key="3">
    <source>
        <dbReference type="EMBL" id="MEX3741639.1"/>
    </source>
</evidence>
<dbReference type="RefSeq" id="WP_368574020.1">
    <property type="nucleotide sequence ID" value="NZ_JBDLOU010000073.1"/>
</dbReference>
<keyword evidence="2" id="KW-0812">Transmembrane</keyword>
<evidence type="ECO:0000256" key="2">
    <source>
        <dbReference type="SAM" id="Phobius"/>
    </source>
</evidence>
<sequence>MTAQRPTLADLWSDHSARDSLGGLVVAVVGFVVADTIFSAPKLILGGIALFAVWCACDAWKRYEALTVDSTPADTPYRTDTDPETDTSPAPVDPAADGWWNA</sequence>
<proteinExistence type="predicted"/>
<organism evidence="3 4">
    <name type="scientific">Mycolicibacterium porcinum</name>
    <dbReference type="NCBI Taxonomy" id="39693"/>
    <lineage>
        <taxon>Bacteria</taxon>
        <taxon>Bacillati</taxon>
        <taxon>Actinomycetota</taxon>
        <taxon>Actinomycetes</taxon>
        <taxon>Mycobacteriales</taxon>
        <taxon>Mycobacteriaceae</taxon>
        <taxon>Mycolicibacterium</taxon>
    </lineage>
</organism>
<evidence type="ECO:0000256" key="1">
    <source>
        <dbReference type="SAM" id="MobiDB-lite"/>
    </source>
</evidence>
<comment type="caution">
    <text evidence="3">The sequence shown here is derived from an EMBL/GenBank/DDBJ whole genome shotgun (WGS) entry which is preliminary data.</text>
</comment>
<name>A0ABV3VPH3_9MYCO</name>